<evidence type="ECO:0000313" key="2">
    <source>
        <dbReference type="EMBL" id="KAF9459671.1"/>
    </source>
</evidence>
<protein>
    <recommendedName>
        <fullName evidence="4">Lipid droplet-associated perilipin protein</fullName>
    </recommendedName>
</protein>
<comment type="caution">
    <text evidence="2">The sequence shown here is derived from an EMBL/GenBank/DDBJ whole genome shotgun (WGS) entry which is preliminary data.</text>
</comment>
<evidence type="ECO:0008006" key="4">
    <source>
        <dbReference type="Google" id="ProtNLM"/>
    </source>
</evidence>
<evidence type="ECO:0000313" key="3">
    <source>
        <dbReference type="Proteomes" id="UP000807353"/>
    </source>
</evidence>
<dbReference type="AlphaFoldDB" id="A0A9P5Y1J2"/>
<organism evidence="2 3">
    <name type="scientific">Collybia nuda</name>
    <dbReference type="NCBI Taxonomy" id="64659"/>
    <lineage>
        <taxon>Eukaryota</taxon>
        <taxon>Fungi</taxon>
        <taxon>Dikarya</taxon>
        <taxon>Basidiomycota</taxon>
        <taxon>Agaricomycotina</taxon>
        <taxon>Agaricomycetes</taxon>
        <taxon>Agaricomycetidae</taxon>
        <taxon>Agaricales</taxon>
        <taxon>Tricholomatineae</taxon>
        <taxon>Clitocybaceae</taxon>
        <taxon>Collybia</taxon>
    </lineage>
</organism>
<evidence type="ECO:0000256" key="1">
    <source>
        <dbReference type="SAM" id="MobiDB-lite"/>
    </source>
</evidence>
<dbReference type="SUPFAM" id="SSF58113">
    <property type="entry name" value="Apolipoprotein A-I"/>
    <property type="match status" value="1"/>
</dbReference>
<dbReference type="EMBL" id="MU150312">
    <property type="protein sequence ID" value="KAF9459671.1"/>
    <property type="molecule type" value="Genomic_DNA"/>
</dbReference>
<proteinExistence type="predicted"/>
<sequence length="363" mass="39909">MPGKSQSSKQASTKENSPPEFTIFSRVAAIPMVSSSFQTIDGALLNNAYTCSPYSAAKGISNAAYKLSEPLQARLAPLITHADGIANYAVDVVEQKYPYPFKAKPEEVASLVRESRQSASDYAHRTIDEKVKTPAYTVAQGIDERLTPIVDYFQVAVMRIHNSESGPSTPPDAKYQYQRALALSKTLKDDIYLYSNDQLKQIQRQSVLVQRATDTAHAITNLASSSITQAQTRIHALSDNMLCELHKLQSTTASISASLQESVHNSASQLQSQIPPQLQETYHELSNNLSASAAELREIIMKKDMPLQEKVGCVGHEVRERIAPLLEAVRKGIAELLARGKSEAREVQQNGVNATHEHHPNSD</sequence>
<keyword evidence="3" id="KW-1185">Reference proteome</keyword>
<name>A0A9P5Y1J2_9AGAR</name>
<gene>
    <name evidence="2" type="ORF">BDZ94DRAFT_1267751</name>
</gene>
<dbReference type="Gene3D" id="1.20.120.20">
    <property type="entry name" value="Apolipoprotein"/>
    <property type="match status" value="1"/>
</dbReference>
<reference evidence="2" key="1">
    <citation type="submission" date="2020-11" db="EMBL/GenBank/DDBJ databases">
        <authorList>
            <consortium name="DOE Joint Genome Institute"/>
            <person name="Ahrendt S."/>
            <person name="Riley R."/>
            <person name="Andreopoulos W."/>
            <person name="Labutti K."/>
            <person name="Pangilinan J."/>
            <person name="Ruiz-Duenas F.J."/>
            <person name="Barrasa J.M."/>
            <person name="Sanchez-Garcia M."/>
            <person name="Camarero S."/>
            <person name="Miyauchi S."/>
            <person name="Serrano A."/>
            <person name="Linde D."/>
            <person name="Babiker R."/>
            <person name="Drula E."/>
            <person name="Ayuso-Fernandez I."/>
            <person name="Pacheco R."/>
            <person name="Padilla G."/>
            <person name="Ferreira P."/>
            <person name="Barriuso J."/>
            <person name="Kellner H."/>
            <person name="Castanera R."/>
            <person name="Alfaro M."/>
            <person name="Ramirez L."/>
            <person name="Pisabarro A.G."/>
            <person name="Kuo A."/>
            <person name="Tritt A."/>
            <person name="Lipzen A."/>
            <person name="He G."/>
            <person name="Yan M."/>
            <person name="Ng V."/>
            <person name="Cullen D."/>
            <person name="Martin F."/>
            <person name="Rosso M.-N."/>
            <person name="Henrissat B."/>
            <person name="Hibbett D."/>
            <person name="Martinez A.T."/>
            <person name="Grigoriev I.V."/>
        </authorList>
    </citation>
    <scope>NUCLEOTIDE SEQUENCE</scope>
    <source>
        <strain evidence="2">CBS 247.69</strain>
    </source>
</reference>
<dbReference type="OrthoDB" id="376826at2759"/>
<feature type="region of interest" description="Disordered" evidence="1">
    <location>
        <begin position="343"/>
        <end position="363"/>
    </location>
</feature>
<accession>A0A9P5Y1J2</accession>
<dbReference type="Proteomes" id="UP000807353">
    <property type="component" value="Unassembled WGS sequence"/>
</dbReference>